<evidence type="ECO:0000313" key="4">
    <source>
        <dbReference type="EMBL" id="MDN4481448.1"/>
    </source>
</evidence>
<dbReference type="PANTHER" id="PTHR43603">
    <property type="entry name" value="COBW DOMAIN-CONTAINING PROTEIN DDB_G0274527"/>
    <property type="match status" value="1"/>
</dbReference>
<dbReference type="RefSeq" id="WP_301143107.1">
    <property type="nucleotide sequence ID" value="NZ_JAUHQA010000001.1"/>
</dbReference>
<gene>
    <name evidence="4" type="ORF">QQX02_10975</name>
</gene>
<dbReference type="EMBL" id="JAUHQA010000001">
    <property type="protein sequence ID" value="MDN4481448.1"/>
    <property type="molecule type" value="Genomic_DNA"/>
</dbReference>
<keyword evidence="2" id="KW-0143">Chaperone</keyword>
<evidence type="ECO:0000259" key="3">
    <source>
        <dbReference type="SMART" id="SM00833"/>
    </source>
</evidence>
<keyword evidence="1" id="KW-0547">Nucleotide-binding</keyword>
<organism evidence="4 5">
    <name type="scientific">Demequina muriae</name>
    <dbReference type="NCBI Taxonomy" id="3051664"/>
    <lineage>
        <taxon>Bacteria</taxon>
        <taxon>Bacillati</taxon>
        <taxon>Actinomycetota</taxon>
        <taxon>Actinomycetes</taxon>
        <taxon>Micrococcales</taxon>
        <taxon>Demequinaceae</taxon>
        <taxon>Demequina</taxon>
    </lineage>
</organism>
<evidence type="ECO:0000256" key="2">
    <source>
        <dbReference type="ARBA" id="ARBA00023186"/>
    </source>
</evidence>
<evidence type="ECO:0000313" key="5">
    <source>
        <dbReference type="Proteomes" id="UP001172708"/>
    </source>
</evidence>
<dbReference type="InterPro" id="IPR036627">
    <property type="entry name" value="CobW-likC_sf"/>
</dbReference>
<protein>
    <submittedName>
        <fullName evidence="4">GTP-binding protein</fullName>
    </submittedName>
</protein>
<comment type="caution">
    <text evidence="4">The sequence shown here is derived from an EMBL/GenBank/DDBJ whole genome shotgun (WGS) entry which is preliminary data.</text>
</comment>
<name>A0ABT8GJ40_9MICO</name>
<dbReference type="InterPro" id="IPR027417">
    <property type="entry name" value="P-loop_NTPase"/>
</dbReference>
<keyword evidence="5" id="KW-1185">Reference proteome</keyword>
<dbReference type="InterPro" id="IPR051927">
    <property type="entry name" value="Zn_Chap_cDPG_Synth"/>
</dbReference>
<dbReference type="SMART" id="SM00833">
    <property type="entry name" value="CobW_C"/>
    <property type="match status" value="1"/>
</dbReference>
<reference evidence="4" key="1">
    <citation type="submission" date="2023-06" db="EMBL/GenBank/DDBJ databases">
        <title>Egi l300058.</title>
        <authorList>
            <person name="Gao L."/>
            <person name="Fang B.-Z."/>
            <person name="Li W.-J."/>
        </authorList>
    </citation>
    <scope>NUCLEOTIDE SEQUENCE</scope>
    <source>
        <strain evidence="4">EGI L300058</strain>
    </source>
</reference>
<dbReference type="PANTHER" id="PTHR43603:SF1">
    <property type="entry name" value="ZINC-REGULATED GTPASE METALLOPROTEIN ACTIVATOR 1"/>
    <property type="match status" value="1"/>
</dbReference>
<dbReference type="Gene3D" id="3.30.1220.10">
    <property type="entry name" value="CobW-like, C-terminal domain"/>
    <property type="match status" value="1"/>
</dbReference>
<dbReference type="Gene3D" id="3.40.50.300">
    <property type="entry name" value="P-loop containing nucleotide triphosphate hydrolases"/>
    <property type="match status" value="1"/>
</dbReference>
<dbReference type="SUPFAM" id="SSF90002">
    <property type="entry name" value="Hypothetical protein YjiA, C-terminal domain"/>
    <property type="match status" value="1"/>
</dbReference>
<accession>A0ABT8GJ40</accession>
<dbReference type="Proteomes" id="UP001172708">
    <property type="component" value="Unassembled WGS sequence"/>
</dbReference>
<dbReference type="Pfam" id="PF07683">
    <property type="entry name" value="CobW_C"/>
    <property type="match status" value="1"/>
</dbReference>
<feature type="domain" description="CobW C-terminal" evidence="3">
    <location>
        <begin position="243"/>
        <end position="333"/>
    </location>
</feature>
<dbReference type="InterPro" id="IPR011629">
    <property type="entry name" value="CobW-like_C"/>
</dbReference>
<evidence type="ECO:0000256" key="1">
    <source>
        <dbReference type="ARBA" id="ARBA00022741"/>
    </source>
</evidence>
<sequence length="360" mass="38986">MTQRFTISTLSTIDPVVRTSVSLGLALERSDVVVIHHDFVDDRIHRVVADAHGIIETSATELDHACLGCAVREDLVPTLARLMGHDRWRHALVALPVTAESAPVMRALHSESRRSGMIAGARLGAVVCAVDSSTIADDAFSDDFLADIGRPLLGDDDRVLAEAVAPMLAHADIVALVGDEPVTAQARATVDHLRGKGSTVLSSAMEDLDAALIMGTEHRCDAALGRVDPLRLDRHVEPDCAGVWSIDLRSDRPFHPDRLRARLTELGGHEARTRGHFWVPTRPTDACAWDGAGRQVSVGSLGSWGRHDRATRLVATGRGPERDTIAAAFHDCLVRDDERGTDWHAHGDALDDWLGAHDSF</sequence>
<proteinExistence type="predicted"/>